<comment type="similarity">
    <text evidence="1">Belongs to the LysR transcriptional regulatory family.</text>
</comment>
<keyword evidence="4" id="KW-1185">Reference proteome</keyword>
<dbReference type="SUPFAM" id="SSF53850">
    <property type="entry name" value="Periplasmic binding protein-like II"/>
    <property type="match status" value="1"/>
</dbReference>
<dbReference type="InterPro" id="IPR058163">
    <property type="entry name" value="LysR-type_TF_proteobact-type"/>
</dbReference>
<accession>A0A0J6VS56</accession>
<dbReference type="InterPro" id="IPR005119">
    <property type="entry name" value="LysR_subst-bd"/>
</dbReference>
<evidence type="ECO:0000313" key="3">
    <source>
        <dbReference type="EMBL" id="KMO42056.1"/>
    </source>
</evidence>
<dbReference type="Pfam" id="PF03466">
    <property type="entry name" value="LysR_substrate"/>
    <property type="match status" value="1"/>
</dbReference>
<comment type="caution">
    <text evidence="3">The sequence shown here is derived from an EMBL/GenBank/DDBJ whole genome shotgun (WGS) entry which is preliminary data.</text>
</comment>
<name>A0A0J6VS56_9HYPH</name>
<dbReference type="CDD" id="cd08422">
    <property type="entry name" value="PBP2_CrgA_like"/>
    <property type="match status" value="1"/>
</dbReference>
<dbReference type="OrthoDB" id="9812435at2"/>
<dbReference type="PANTHER" id="PTHR30537:SF5">
    <property type="entry name" value="HTH-TYPE TRANSCRIPTIONAL ACTIVATOR TTDR-RELATED"/>
    <property type="match status" value="1"/>
</dbReference>
<protein>
    <submittedName>
        <fullName evidence="3">LysR family transcriptional regulator</fullName>
    </submittedName>
</protein>
<dbReference type="EMBL" id="LABY01000025">
    <property type="protein sequence ID" value="KMO42056.1"/>
    <property type="molecule type" value="Genomic_DNA"/>
</dbReference>
<dbReference type="Gene3D" id="3.40.190.290">
    <property type="match status" value="1"/>
</dbReference>
<evidence type="ECO:0000313" key="4">
    <source>
        <dbReference type="Proteomes" id="UP000035955"/>
    </source>
</evidence>
<dbReference type="PATRIC" id="fig|298794.3.peg.3908"/>
<feature type="non-terminal residue" evidence="3">
    <location>
        <position position="1"/>
    </location>
</feature>
<gene>
    <name evidence="3" type="ORF">VQ02_04170</name>
</gene>
<reference evidence="3 4" key="1">
    <citation type="submission" date="2015-03" db="EMBL/GenBank/DDBJ databases">
        <title>Genome sequencing of Methylobacterium variabile DSM 16961.</title>
        <authorList>
            <person name="Chaudhry V."/>
            <person name="Patil P.B."/>
        </authorList>
    </citation>
    <scope>NUCLEOTIDE SEQUENCE [LARGE SCALE GENOMIC DNA]</scope>
    <source>
        <strain evidence="3 4">DSM 16961</strain>
    </source>
</reference>
<feature type="domain" description="LysR substrate-binding" evidence="2">
    <location>
        <begin position="1"/>
        <end position="198"/>
    </location>
</feature>
<dbReference type="AlphaFoldDB" id="A0A0J6VS56"/>
<dbReference type="PANTHER" id="PTHR30537">
    <property type="entry name" value="HTH-TYPE TRANSCRIPTIONAL REGULATOR"/>
    <property type="match status" value="1"/>
</dbReference>
<proteinExistence type="inferred from homology"/>
<evidence type="ECO:0000259" key="2">
    <source>
        <dbReference type="Pfam" id="PF03466"/>
    </source>
</evidence>
<organism evidence="3 4">
    <name type="scientific">Methylobacterium variabile</name>
    <dbReference type="NCBI Taxonomy" id="298794"/>
    <lineage>
        <taxon>Bacteria</taxon>
        <taxon>Pseudomonadati</taxon>
        <taxon>Pseudomonadota</taxon>
        <taxon>Alphaproteobacteria</taxon>
        <taxon>Hyphomicrobiales</taxon>
        <taxon>Methylobacteriaceae</taxon>
        <taxon>Methylobacterium</taxon>
    </lineage>
</organism>
<sequence length="222" mass="23399">PAGTLRVSAPIAFGRRCVVPAAGTLAQRYPRLAISLDLDDRVVDLVGEGLDVAIRIGGLADSTAMMRKLADNRRILVAAPAYLDAAGRPSTPEAAAGHAFLRYGTATAPWRLRGPDGAMASLAAIARLRVDDGDAVHSWGLAGLGIMLKSEVDVAADLVAGRLERVLPDWDSGEAPVVALYPSARHLPLKTRVFLDTVEWQVATMPGAEANQSTAHGRRPPS</sequence>
<evidence type="ECO:0000256" key="1">
    <source>
        <dbReference type="ARBA" id="ARBA00009437"/>
    </source>
</evidence>
<dbReference type="RefSeq" id="WP_048442903.1">
    <property type="nucleotide sequence ID" value="NZ_LABY01000025.1"/>
</dbReference>
<dbReference type="Proteomes" id="UP000035955">
    <property type="component" value="Unassembled WGS sequence"/>
</dbReference>